<dbReference type="GO" id="GO:0005829">
    <property type="term" value="C:cytosol"/>
    <property type="evidence" value="ECO:0007669"/>
    <property type="project" value="TreeGrafter"/>
</dbReference>
<dbReference type="InterPro" id="IPR050155">
    <property type="entry name" value="HAD-like_hydrolase_sf"/>
</dbReference>
<evidence type="ECO:0000313" key="5">
    <source>
        <dbReference type="EMBL" id="HGG91933.1"/>
    </source>
</evidence>
<dbReference type="InterPro" id="IPR041492">
    <property type="entry name" value="HAD_2"/>
</dbReference>
<dbReference type="GO" id="GO:0008967">
    <property type="term" value="F:phosphoglycolate phosphatase activity"/>
    <property type="evidence" value="ECO:0007669"/>
    <property type="project" value="UniProtKB-EC"/>
</dbReference>
<dbReference type="Pfam" id="PF13419">
    <property type="entry name" value="HAD_2"/>
    <property type="match status" value="1"/>
</dbReference>
<comment type="similarity">
    <text evidence="3">Belongs to the HAD-like hydrolase superfamily. CbbY/CbbZ/Gph/YieH family.</text>
</comment>
<reference evidence="5" key="1">
    <citation type="journal article" date="2020" name="mSystems">
        <title>Genome- and Community-Level Interaction Insights into Carbon Utilization and Element Cycling Functions of Hydrothermarchaeota in Hydrothermal Sediment.</title>
        <authorList>
            <person name="Zhou Z."/>
            <person name="Liu Y."/>
            <person name="Xu W."/>
            <person name="Pan J."/>
            <person name="Luo Z.H."/>
            <person name="Li M."/>
        </authorList>
    </citation>
    <scope>NUCLEOTIDE SEQUENCE [LARGE SCALE GENOMIC DNA]</scope>
    <source>
        <strain evidence="5">SpSt-413</strain>
    </source>
</reference>
<evidence type="ECO:0000256" key="1">
    <source>
        <dbReference type="ARBA" id="ARBA00000830"/>
    </source>
</evidence>
<dbReference type="AlphaFoldDB" id="A0A7C4AFZ0"/>
<name>A0A7C4AFZ0_9BACT</name>
<dbReference type="SUPFAM" id="SSF56784">
    <property type="entry name" value="HAD-like"/>
    <property type="match status" value="1"/>
</dbReference>
<dbReference type="InterPro" id="IPR036412">
    <property type="entry name" value="HAD-like_sf"/>
</dbReference>
<dbReference type="GO" id="GO:0006281">
    <property type="term" value="P:DNA repair"/>
    <property type="evidence" value="ECO:0007669"/>
    <property type="project" value="TreeGrafter"/>
</dbReference>
<dbReference type="PANTHER" id="PTHR43434">
    <property type="entry name" value="PHOSPHOGLYCOLATE PHOSPHATASE"/>
    <property type="match status" value="1"/>
</dbReference>
<dbReference type="Gene3D" id="1.10.150.240">
    <property type="entry name" value="Putative phosphatase, domain 2"/>
    <property type="match status" value="1"/>
</dbReference>
<evidence type="ECO:0000256" key="3">
    <source>
        <dbReference type="ARBA" id="ARBA00006171"/>
    </source>
</evidence>
<gene>
    <name evidence="5" type="ORF">ENR59_03155</name>
</gene>
<dbReference type="SFLD" id="SFLDG01129">
    <property type="entry name" value="C1.5:_HAD__Beta-PGM__Phosphata"/>
    <property type="match status" value="1"/>
</dbReference>
<comment type="caution">
    <text evidence="5">The sequence shown here is derived from an EMBL/GenBank/DDBJ whole genome shotgun (WGS) entry which is preliminary data.</text>
</comment>
<dbReference type="PRINTS" id="PR00413">
    <property type="entry name" value="HADHALOGNASE"/>
</dbReference>
<dbReference type="NCBIfam" id="TIGR01549">
    <property type="entry name" value="HAD-SF-IA-v1"/>
    <property type="match status" value="1"/>
</dbReference>
<organism evidence="5">
    <name type="scientific">Fundidesulfovibrio putealis</name>
    <dbReference type="NCBI Taxonomy" id="270496"/>
    <lineage>
        <taxon>Bacteria</taxon>
        <taxon>Pseudomonadati</taxon>
        <taxon>Thermodesulfobacteriota</taxon>
        <taxon>Desulfovibrionia</taxon>
        <taxon>Desulfovibrionales</taxon>
        <taxon>Desulfovibrionaceae</taxon>
        <taxon>Fundidesulfovibrio</taxon>
    </lineage>
</organism>
<comment type="pathway">
    <text evidence="2">Organic acid metabolism; glycolate biosynthesis; glycolate from 2-phosphoglycolate: step 1/1.</text>
</comment>
<dbReference type="Gene3D" id="3.40.50.1000">
    <property type="entry name" value="HAD superfamily/HAD-like"/>
    <property type="match status" value="1"/>
</dbReference>
<evidence type="ECO:0000256" key="2">
    <source>
        <dbReference type="ARBA" id="ARBA00004818"/>
    </source>
</evidence>
<dbReference type="InterPro" id="IPR006439">
    <property type="entry name" value="HAD-SF_hydro_IA"/>
</dbReference>
<dbReference type="PANTHER" id="PTHR43434:SF1">
    <property type="entry name" value="PHOSPHOGLYCOLATE PHOSPHATASE"/>
    <property type="match status" value="1"/>
</dbReference>
<sequence>MTGPEALHGVKGFIFDCDGVLVDSKDANRMYYNLVRQKLGMLSMTPEEEEYVHAHAVAASIARIVPADRLEEAEAARREIDFAEMLEYTYLEPGLVELLEGLKEKGYRLGVNTNRTDSMEMLLETFDLTHFFDPVITAGKVSHPKPNPEGVHRILREWDVTRHQVAYIGDSVVDEQTARAAGVSFWAYKNPKLAARMHVGSFMELLGLFDAGEK</sequence>
<proteinExistence type="inferred from homology"/>
<dbReference type="EC" id="3.1.3.18" evidence="4"/>
<dbReference type="SFLD" id="SFLDS00003">
    <property type="entry name" value="Haloacid_Dehalogenase"/>
    <property type="match status" value="1"/>
</dbReference>
<comment type="catalytic activity">
    <reaction evidence="1">
        <text>2-phosphoglycolate + H2O = glycolate + phosphate</text>
        <dbReference type="Rhea" id="RHEA:14369"/>
        <dbReference type="ChEBI" id="CHEBI:15377"/>
        <dbReference type="ChEBI" id="CHEBI:29805"/>
        <dbReference type="ChEBI" id="CHEBI:43474"/>
        <dbReference type="ChEBI" id="CHEBI:58033"/>
        <dbReference type="EC" id="3.1.3.18"/>
    </reaction>
</comment>
<keyword evidence="5" id="KW-0378">Hydrolase</keyword>
<evidence type="ECO:0000256" key="4">
    <source>
        <dbReference type="ARBA" id="ARBA00013078"/>
    </source>
</evidence>
<accession>A0A7C4AFZ0</accession>
<dbReference type="InterPro" id="IPR023198">
    <property type="entry name" value="PGP-like_dom2"/>
</dbReference>
<dbReference type="EMBL" id="DSRP01000219">
    <property type="protein sequence ID" value="HGG91933.1"/>
    <property type="molecule type" value="Genomic_DNA"/>
</dbReference>
<protein>
    <recommendedName>
        <fullName evidence="4">phosphoglycolate phosphatase</fullName>
        <ecNumber evidence="4">3.1.3.18</ecNumber>
    </recommendedName>
</protein>
<dbReference type="InterPro" id="IPR023214">
    <property type="entry name" value="HAD_sf"/>
</dbReference>